<feature type="transmembrane region" description="Helical" evidence="19">
    <location>
        <begin position="182"/>
        <end position="201"/>
    </location>
</feature>
<comment type="similarity">
    <text evidence="2 19">Belongs to the cation transport ATPase (P-type) (TC 3.A.3) family. Type IB subfamily.</text>
</comment>
<keyword evidence="5 19" id="KW-0812">Transmembrane</keyword>
<dbReference type="SUPFAM" id="SSF55008">
    <property type="entry name" value="HMA, heavy metal-associated domain"/>
    <property type="match status" value="2"/>
</dbReference>
<dbReference type="Gene3D" id="3.40.50.1000">
    <property type="entry name" value="HAD superfamily/HAD-like"/>
    <property type="match status" value="1"/>
</dbReference>
<dbReference type="NCBIfam" id="TIGR01525">
    <property type="entry name" value="ATPase-IB_hvy"/>
    <property type="match status" value="1"/>
</dbReference>
<gene>
    <name evidence="21" type="ORF">QE440_001155</name>
</gene>
<dbReference type="Gene3D" id="2.70.150.10">
    <property type="entry name" value="Calcium-transporting ATPase, cytoplasmic transduction domain A"/>
    <property type="match status" value="1"/>
</dbReference>
<dbReference type="PANTHER" id="PTHR43520">
    <property type="entry name" value="ATP7, ISOFORM B"/>
    <property type="match status" value="1"/>
</dbReference>
<evidence type="ECO:0000256" key="14">
    <source>
        <dbReference type="ARBA" id="ARBA00023008"/>
    </source>
</evidence>
<dbReference type="NCBIfam" id="TIGR01494">
    <property type="entry name" value="ATPase_P-type"/>
    <property type="match status" value="1"/>
</dbReference>
<keyword evidence="11" id="KW-0460">Magnesium</keyword>
<feature type="domain" description="HMA" evidence="20">
    <location>
        <begin position="68"/>
        <end position="133"/>
    </location>
</feature>
<comment type="caution">
    <text evidence="21">The sequence shown here is derived from an EMBL/GenBank/DDBJ whole genome shotgun (WGS) entry which is preliminary data.</text>
</comment>
<dbReference type="EC" id="7.2.2.9" evidence="17"/>
<dbReference type="InterPro" id="IPR008250">
    <property type="entry name" value="ATPase_P-typ_transduc_dom_A_sf"/>
</dbReference>
<dbReference type="InterPro" id="IPR036412">
    <property type="entry name" value="HAD-like_sf"/>
</dbReference>
<reference evidence="21" key="1">
    <citation type="submission" date="2023-08" db="EMBL/GenBank/DDBJ databases">
        <title>Functional and genomic diversity of the sorghum phyllosphere microbiome.</title>
        <authorList>
            <person name="Shade A."/>
        </authorList>
    </citation>
    <scope>NUCLEOTIDE SEQUENCE</scope>
    <source>
        <strain evidence="21">SORGH_AS_0201</strain>
    </source>
</reference>
<dbReference type="InterPro" id="IPR018303">
    <property type="entry name" value="ATPase_P-typ_P_site"/>
</dbReference>
<dbReference type="PANTHER" id="PTHR43520:SF8">
    <property type="entry name" value="P-TYPE CU(+) TRANSPORTER"/>
    <property type="match status" value="1"/>
</dbReference>
<keyword evidence="10 19" id="KW-0067">ATP-binding</keyword>
<evidence type="ECO:0000256" key="17">
    <source>
        <dbReference type="ARBA" id="ARBA00038904"/>
    </source>
</evidence>
<dbReference type="Gene3D" id="3.40.1110.10">
    <property type="entry name" value="Calcium-transporting ATPase, cytoplasmic domain N"/>
    <property type="match status" value="1"/>
</dbReference>
<dbReference type="PROSITE" id="PS00154">
    <property type="entry name" value="ATPASE_E1_E2"/>
    <property type="match status" value="1"/>
</dbReference>
<evidence type="ECO:0000256" key="15">
    <source>
        <dbReference type="ARBA" id="ARBA00023065"/>
    </source>
</evidence>
<feature type="transmembrane region" description="Helical" evidence="19">
    <location>
        <begin position="423"/>
        <end position="448"/>
    </location>
</feature>
<evidence type="ECO:0000259" key="20">
    <source>
        <dbReference type="PROSITE" id="PS50846"/>
    </source>
</evidence>
<dbReference type="FunFam" id="2.70.150.10:FF:000002">
    <property type="entry name" value="Copper-transporting ATPase 1, putative"/>
    <property type="match status" value="1"/>
</dbReference>
<name>A0AAJ2EVB6_9PSED</name>
<dbReference type="GO" id="GO:0005886">
    <property type="term" value="C:plasma membrane"/>
    <property type="evidence" value="ECO:0007669"/>
    <property type="project" value="UniProtKB-SubCell"/>
</dbReference>
<accession>A0AAJ2EVB6</accession>
<evidence type="ECO:0000256" key="6">
    <source>
        <dbReference type="ARBA" id="ARBA00022723"/>
    </source>
</evidence>
<dbReference type="InterPro" id="IPR023298">
    <property type="entry name" value="ATPase_P-typ_TM_dom_sf"/>
</dbReference>
<dbReference type="GO" id="GO:0012505">
    <property type="term" value="C:endomembrane system"/>
    <property type="evidence" value="ECO:0007669"/>
    <property type="project" value="UniProtKB-SubCell"/>
</dbReference>
<dbReference type="SUPFAM" id="SSF81653">
    <property type="entry name" value="Calcium ATPase, transduction domain A"/>
    <property type="match status" value="1"/>
</dbReference>
<dbReference type="InterPro" id="IPR006122">
    <property type="entry name" value="HMA_Cu_ion-bd"/>
</dbReference>
<dbReference type="InterPro" id="IPR017969">
    <property type="entry name" value="Heavy-metal-associated_CS"/>
</dbReference>
<keyword evidence="7" id="KW-0677">Repeat</keyword>
<dbReference type="Proteomes" id="UP001268036">
    <property type="component" value="Unassembled WGS sequence"/>
</dbReference>
<evidence type="ECO:0000256" key="19">
    <source>
        <dbReference type="RuleBase" id="RU362081"/>
    </source>
</evidence>
<evidence type="ECO:0000256" key="7">
    <source>
        <dbReference type="ARBA" id="ARBA00022737"/>
    </source>
</evidence>
<comment type="subcellular location">
    <subcellularLocation>
        <location evidence="19">Cell membrane</location>
    </subcellularLocation>
    <subcellularLocation>
        <location evidence="1">Endomembrane system</location>
        <topology evidence="1">Multi-pass membrane protein</topology>
    </subcellularLocation>
</comment>
<feature type="transmembrane region" description="Helical" evidence="19">
    <location>
        <begin position="241"/>
        <end position="257"/>
    </location>
</feature>
<keyword evidence="16 19" id="KW-0472">Membrane</keyword>
<dbReference type="Pfam" id="PF00122">
    <property type="entry name" value="E1-E2_ATPase"/>
    <property type="match status" value="1"/>
</dbReference>
<keyword evidence="13 19" id="KW-1133">Transmembrane helix</keyword>
<dbReference type="FunFam" id="3.30.70.100:FF:000005">
    <property type="entry name" value="Copper-exporting P-type ATPase A"/>
    <property type="match status" value="2"/>
</dbReference>
<keyword evidence="12" id="KW-1278">Translocase</keyword>
<dbReference type="PRINTS" id="PR00119">
    <property type="entry name" value="CATATPASE"/>
</dbReference>
<evidence type="ECO:0000313" key="21">
    <source>
        <dbReference type="EMBL" id="MDR6233414.1"/>
    </source>
</evidence>
<feature type="transmembrane region" description="Helical" evidence="19">
    <location>
        <begin position="765"/>
        <end position="783"/>
    </location>
</feature>
<dbReference type="RefSeq" id="WP_309756267.1">
    <property type="nucleotide sequence ID" value="NZ_JAVJAF010000001.1"/>
</dbReference>
<keyword evidence="6 19" id="KW-0479">Metal-binding</keyword>
<feature type="transmembrane region" description="Helical" evidence="19">
    <location>
        <begin position="398"/>
        <end position="417"/>
    </location>
</feature>
<evidence type="ECO:0000256" key="16">
    <source>
        <dbReference type="ARBA" id="ARBA00023136"/>
    </source>
</evidence>
<keyword evidence="8 19" id="KW-0547">Nucleotide-binding</keyword>
<dbReference type="GO" id="GO:0016887">
    <property type="term" value="F:ATP hydrolysis activity"/>
    <property type="evidence" value="ECO:0007669"/>
    <property type="project" value="InterPro"/>
</dbReference>
<evidence type="ECO:0000256" key="8">
    <source>
        <dbReference type="ARBA" id="ARBA00022741"/>
    </source>
</evidence>
<dbReference type="InterPro" id="IPR059000">
    <property type="entry name" value="ATPase_P-type_domA"/>
</dbReference>
<dbReference type="SFLD" id="SFLDF00027">
    <property type="entry name" value="p-type_atpase"/>
    <property type="match status" value="1"/>
</dbReference>
<evidence type="ECO:0000256" key="12">
    <source>
        <dbReference type="ARBA" id="ARBA00022967"/>
    </source>
</evidence>
<dbReference type="Pfam" id="PF00702">
    <property type="entry name" value="Hydrolase"/>
    <property type="match status" value="1"/>
</dbReference>
<dbReference type="InterPro" id="IPR023214">
    <property type="entry name" value="HAD_sf"/>
</dbReference>
<keyword evidence="14" id="KW-0186">Copper</keyword>
<dbReference type="PRINTS" id="PR00941">
    <property type="entry name" value="CDATPASE"/>
</dbReference>
<dbReference type="InterPro" id="IPR027256">
    <property type="entry name" value="P-typ_ATPase_IB"/>
</dbReference>
<evidence type="ECO:0000256" key="11">
    <source>
        <dbReference type="ARBA" id="ARBA00022842"/>
    </source>
</evidence>
<dbReference type="PROSITE" id="PS50846">
    <property type="entry name" value="HMA_2"/>
    <property type="match status" value="2"/>
</dbReference>
<feature type="transmembrane region" description="Helical" evidence="19">
    <location>
        <begin position="213"/>
        <end position="235"/>
    </location>
</feature>
<feature type="domain" description="HMA" evidence="20">
    <location>
        <begin position="2"/>
        <end position="66"/>
    </location>
</feature>
<dbReference type="GO" id="GO:0043682">
    <property type="term" value="F:P-type divalent copper transporter activity"/>
    <property type="evidence" value="ECO:0007669"/>
    <property type="project" value="UniProtKB-EC"/>
</dbReference>
<protein>
    <recommendedName>
        <fullName evidence="17">P-type Cu(2+) transporter</fullName>
        <ecNumber evidence="17">7.2.2.9</ecNumber>
    </recommendedName>
</protein>
<keyword evidence="4" id="KW-0813">Transport</keyword>
<dbReference type="GO" id="GO:0005524">
    <property type="term" value="F:ATP binding"/>
    <property type="evidence" value="ECO:0007669"/>
    <property type="project" value="UniProtKB-UniRule"/>
</dbReference>
<sequence>MHDFELSITGMTCAACAGRVERALQKVPTVTAAGVNLASEKARVSAPADAAPELVEAVSAAGYQVAEAEHDLALSGMSCASCAGRIEKALRAVPGVLSAEVNLASERARVQTLAAVETQTLIGAVEAAGYGAEDRLAEADGPVARKGLSWEQLELALALLLATPLVLPMLLAPFGWHLMPPAWLQFLLATPVQFLVGARFYRGAWHALRARSGNMDVLVSLGTSAAYGLSLYLWLVKDSPHLYFETAAMVIALVRLGKYLEARAKRRTGAALRALEALRPEQARRLDANDNEEDVPLNRLRLGDRLQIRPGERIPADGRIRQGESQVDEALLTGESRPVAKGPGDEVVGGAINGEGNLEIEVTALGGESVLAGIIRLVEDAQATKAPIQHLVDRISQVFVPVVVSLAFVTLLGWLLTGHSLETALLAAVAVLVIACPCALGLATPAALMAGTGVAARHGILIKDAETLERTQGVTTVVFDKTGTLTAGQLSLRQLAIAPGIEERELLSLAGSLQRGSEHPLAAAVLAACRERGLDTPPASDVRALPGRGLQGTWQNRPLLLGNARLLAEQGLDAGALAETARAWEDQGLTLSWLLETGAQPRVLGLLAFGDEVRPGAAAAIARLRADGIDSWLLTGDNRGSARQVAAALGIEHWQAEVLPADKAAVVARLQGTRGGVAMVGDGLNDAPALAAAELGIAMGSGTAAARHAAGITLLQEDPRQVVAALDIARRTQRKIRQNLFWAFIYNVIGLPLAALGLLDPVYAGAAMAFSSVSVLANALLLGRWRPSGDHPS</sequence>
<dbReference type="SFLD" id="SFLDS00003">
    <property type="entry name" value="Haloacid_Dehalogenase"/>
    <property type="match status" value="1"/>
</dbReference>
<dbReference type="SUPFAM" id="SSF56784">
    <property type="entry name" value="HAD-like"/>
    <property type="match status" value="1"/>
</dbReference>
<evidence type="ECO:0000256" key="2">
    <source>
        <dbReference type="ARBA" id="ARBA00006024"/>
    </source>
</evidence>
<dbReference type="InterPro" id="IPR001757">
    <property type="entry name" value="P_typ_ATPase"/>
</dbReference>
<dbReference type="CDD" id="cd00371">
    <property type="entry name" value="HMA"/>
    <property type="match status" value="2"/>
</dbReference>
<feature type="transmembrane region" description="Helical" evidence="19">
    <location>
        <begin position="740"/>
        <end position="759"/>
    </location>
</feature>
<evidence type="ECO:0000256" key="9">
    <source>
        <dbReference type="ARBA" id="ARBA00022796"/>
    </source>
</evidence>
<dbReference type="NCBIfam" id="TIGR01511">
    <property type="entry name" value="ATPase-IB1_Cu"/>
    <property type="match status" value="1"/>
</dbReference>
<evidence type="ECO:0000256" key="13">
    <source>
        <dbReference type="ARBA" id="ARBA00022989"/>
    </source>
</evidence>
<dbReference type="Gene3D" id="3.30.70.100">
    <property type="match status" value="2"/>
</dbReference>
<dbReference type="PROSITE" id="PS01047">
    <property type="entry name" value="HMA_1"/>
    <property type="match status" value="2"/>
</dbReference>
<dbReference type="SFLD" id="SFLDG00002">
    <property type="entry name" value="C1.7:_P-type_atpase_like"/>
    <property type="match status" value="1"/>
</dbReference>
<evidence type="ECO:0000313" key="22">
    <source>
        <dbReference type="Proteomes" id="UP001268036"/>
    </source>
</evidence>
<dbReference type="Pfam" id="PF00403">
    <property type="entry name" value="HMA"/>
    <property type="match status" value="2"/>
</dbReference>
<dbReference type="InterPro" id="IPR044492">
    <property type="entry name" value="P_typ_ATPase_HD_dom"/>
</dbReference>
<evidence type="ECO:0000256" key="1">
    <source>
        <dbReference type="ARBA" id="ARBA00004127"/>
    </source>
</evidence>
<keyword evidence="9" id="KW-0187">Copper transport</keyword>
<dbReference type="GO" id="GO:0005507">
    <property type="term" value="F:copper ion binding"/>
    <property type="evidence" value="ECO:0007669"/>
    <property type="project" value="InterPro"/>
</dbReference>
<dbReference type="EMBL" id="JAVJAF010000001">
    <property type="protein sequence ID" value="MDR6233414.1"/>
    <property type="molecule type" value="Genomic_DNA"/>
</dbReference>
<evidence type="ECO:0000256" key="3">
    <source>
        <dbReference type="ARBA" id="ARBA00011245"/>
    </source>
</evidence>
<dbReference type="InterPro" id="IPR023299">
    <property type="entry name" value="ATPase_P-typ_cyto_dom_N"/>
</dbReference>
<dbReference type="InterPro" id="IPR036163">
    <property type="entry name" value="HMA_dom_sf"/>
</dbReference>
<keyword evidence="15" id="KW-0406">Ion transport</keyword>
<dbReference type="CDD" id="cd02094">
    <property type="entry name" value="P-type_ATPase_Cu-like"/>
    <property type="match status" value="1"/>
</dbReference>
<evidence type="ECO:0000256" key="5">
    <source>
        <dbReference type="ARBA" id="ARBA00022692"/>
    </source>
</evidence>
<dbReference type="SUPFAM" id="SSF81665">
    <property type="entry name" value="Calcium ATPase, transmembrane domain M"/>
    <property type="match status" value="1"/>
</dbReference>
<dbReference type="GO" id="GO:0055070">
    <property type="term" value="P:copper ion homeostasis"/>
    <property type="evidence" value="ECO:0007669"/>
    <property type="project" value="TreeGrafter"/>
</dbReference>
<evidence type="ECO:0000256" key="4">
    <source>
        <dbReference type="ARBA" id="ARBA00022448"/>
    </source>
</evidence>
<comment type="subunit">
    <text evidence="3">Monomer.</text>
</comment>
<dbReference type="NCBIfam" id="TIGR00003">
    <property type="entry name" value="copper ion binding protein"/>
    <property type="match status" value="1"/>
</dbReference>
<evidence type="ECO:0000256" key="10">
    <source>
        <dbReference type="ARBA" id="ARBA00022840"/>
    </source>
</evidence>
<feature type="transmembrane region" description="Helical" evidence="19">
    <location>
        <begin position="155"/>
        <end position="176"/>
    </location>
</feature>
<keyword evidence="19" id="KW-1003">Cell membrane</keyword>
<organism evidence="21 22">
    <name type="scientific">Pseudomonas oryzihabitans</name>
    <dbReference type="NCBI Taxonomy" id="47885"/>
    <lineage>
        <taxon>Bacteria</taxon>
        <taxon>Pseudomonadati</taxon>
        <taxon>Pseudomonadota</taxon>
        <taxon>Gammaproteobacteria</taxon>
        <taxon>Pseudomonadales</taxon>
        <taxon>Pseudomonadaceae</taxon>
        <taxon>Pseudomonas</taxon>
    </lineage>
</organism>
<comment type="catalytic activity">
    <reaction evidence="18">
        <text>Cu(2+)(in) + ATP + H2O = Cu(2+)(out) + ADP + phosphate + H(+)</text>
        <dbReference type="Rhea" id="RHEA:10376"/>
        <dbReference type="ChEBI" id="CHEBI:15377"/>
        <dbReference type="ChEBI" id="CHEBI:15378"/>
        <dbReference type="ChEBI" id="CHEBI:29036"/>
        <dbReference type="ChEBI" id="CHEBI:30616"/>
        <dbReference type="ChEBI" id="CHEBI:43474"/>
        <dbReference type="ChEBI" id="CHEBI:456216"/>
        <dbReference type="EC" id="7.2.2.9"/>
    </reaction>
</comment>
<dbReference type="AlphaFoldDB" id="A0AAJ2EVB6"/>
<evidence type="ECO:0000256" key="18">
    <source>
        <dbReference type="ARBA" id="ARBA00047424"/>
    </source>
</evidence>
<proteinExistence type="inferred from homology"/>
<dbReference type="InterPro" id="IPR006121">
    <property type="entry name" value="HMA_dom"/>
</dbReference>